<keyword evidence="4" id="KW-1185">Reference proteome</keyword>
<dbReference type="PANTHER" id="PTHR43173">
    <property type="entry name" value="ABC1 FAMILY PROTEIN"/>
    <property type="match status" value="1"/>
</dbReference>
<dbReference type="PANTHER" id="PTHR43173:SF19">
    <property type="entry name" value="AARF DOMAIN-CONTAINING PROTEIN KINASE 1"/>
    <property type="match status" value="1"/>
</dbReference>
<name>A0A1G4MF61_LACFM</name>
<dbReference type="InterPro" id="IPR051130">
    <property type="entry name" value="Mito_struct-func_regulator"/>
</dbReference>
<dbReference type="CDD" id="cd13969">
    <property type="entry name" value="ADCK1-like"/>
    <property type="match status" value="1"/>
</dbReference>
<dbReference type="SUPFAM" id="SSF56112">
    <property type="entry name" value="Protein kinase-like (PK-like)"/>
    <property type="match status" value="1"/>
</dbReference>
<evidence type="ECO:0000313" key="4">
    <source>
        <dbReference type="Proteomes" id="UP000190831"/>
    </source>
</evidence>
<dbReference type="GO" id="GO:0055088">
    <property type="term" value="P:lipid homeostasis"/>
    <property type="evidence" value="ECO:0007669"/>
    <property type="project" value="TreeGrafter"/>
</dbReference>
<evidence type="ECO:0000313" key="3">
    <source>
        <dbReference type="EMBL" id="SCW02564.1"/>
    </source>
</evidence>
<comment type="similarity">
    <text evidence="1">Belongs to the protein kinase superfamily. ADCK protein kinase family.</text>
</comment>
<dbReference type="STRING" id="4955.A0A1G4MF61"/>
<reference evidence="4" key="1">
    <citation type="submission" date="2016-03" db="EMBL/GenBank/DDBJ databases">
        <authorList>
            <person name="Devillers H."/>
        </authorList>
    </citation>
    <scope>NUCLEOTIDE SEQUENCE [LARGE SCALE GENOMIC DNA]</scope>
</reference>
<dbReference type="InterPro" id="IPR004147">
    <property type="entry name" value="ABC1_dom"/>
</dbReference>
<dbReference type="OMA" id="MPRMVLL"/>
<dbReference type="EMBL" id="LT598490">
    <property type="protein sequence ID" value="SCW02564.1"/>
    <property type="molecule type" value="Genomic_DNA"/>
</dbReference>
<dbReference type="InterPro" id="IPR045307">
    <property type="entry name" value="ADCK1_dom"/>
</dbReference>
<dbReference type="Proteomes" id="UP000190831">
    <property type="component" value="Chromosome F"/>
</dbReference>
<dbReference type="InterPro" id="IPR011009">
    <property type="entry name" value="Kinase-like_dom_sf"/>
</dbReference>
<dbReference type="GO" id="GO:0005743">
    <property type="term" value="C:mitochondrial inner membrane"/>
    <property type="evidence" value="ECO:0007669"/>
    <property type="project" value="TreeGrafter"/>
</dbReference>
<feature type="domain" description="ABC1 atypical kinase-like" evidence="2">
    <location>
        <begin position="157"/>
        <end position="409"/>
    </location>
</feature>
<accession>A0A1G4MF61</accession>
<evidence type="ECO:0000259" key="2">
    <source>
        <dbReference type="Pfam" id="PF03109"/>
    </source>
</evidence>
<proteinExistence type="inferred from homology"/>
<dbReference type="Pfam" id="PF03109">
    <property type="entry name" value="ABC1"/>
    <property type="match status" value="1"/>
</dbReference>
<dbReference type="AlphaFoldDB" id="A0A1G4MF61"/>
<evidence type="ECO:0000256" key="1">
    <source>
        <dbReference type="ARBA" id="ARBA00009670"/>
    </source>
</evidence>
<sequence>MFSPLNHAAHATRGFRSGSKVFLSNYSSSAVKLTPQTRRLITWKRVLLATAVTGTTLYYTNDTAHSLMRHIAMTGRRIGVVTQATVRCLYHYQKTLDGHYDTELNRREALKKCHKLCADITLRALESNGGIYIKLGQHIGALTYLLPVEWTDTMIPLQDKCPQSTLEEINDMFRQDLKVDLKDMFIKFDPEPIGVASLAQVHTATLRSTGERVAVKCQHPSLKEFVPIDVLMTQTVFNVLDFVFPDYPLTWLSDELQNSIYVELDFTKEAENSKHTAEYFSSYLKETALRIPKVVSANKRILVMEYLEGHRLDDPHYLDENHISRAEVSSCLSHIFNNMIFTPNVGIHCDPHGGNLAIRYLPKARGHHNFEIILYDHGLYRYPTTETRRNYAKFWLALLDNDEANMKKYAMKFANIKEEQFPLFAAAITGRSIDAALSPDITKPRSDEEIRVMTKALTQGTLFVDLMGILSKVPRIVLLILKTNDLTRHLDECLNNPLGPERTFLILSQYCARTVYDESRQKISHDHVKWSLQWILCEIHAWWEYERRKNQLVFYDIALWWRRHFQKASSV</sequence>
<protein>
    <submittedName>
        <fullName evidence="3">LAFE_0F09230g1_1</fullName>
    </submittedName>
</protein>
<dbReference type="OrthoDB" id="427480at2759"/>
<gene>
    <name evidence="3" type="ORF">LAFE_0F09230G</name>
</gene>
<dbReference type="GO" id="GO:0007005">
    <property type="term" value="P:mitochondrion organization"/>
    <property type="evidence" value="ECO:0007669"/>
    <property type="project" value="TreeGrafter"/>
</dbReference>
<organism evidence="3 4">
    <name type="scientific">Lachancea fermentati</name>
    <name type="common">Zygosaccharomyces fermentati</name>
    <dbReference type="NCBI Taxonomy" id="4955"/>
    <lineage>
        <taxon>Eukaryota</taxon>
        <taxon>Fungi</taxon>
        <taxon>Dikarya</taxon>
        <taxon>Ascomycota</taxon>
        <taxon>Saccharomycotina</taxon>
        <taxon>Saccharomycetes</taxon>
        <taxon>Saccharomycetales</taxon>
        <taxon>Saccharomycetaceae</taxon>
        <taxon>Lachancea</taxon>
    </lineage>
</organism>